<evidence type="ECO:0000313" key="9">
    <source>
        <dbReference type="Proteomes" id="UP000198703"/>
    </source>
</evidence>
<dbReference type="STRING" id="89524.SAMN05444370_11145"/>
<dbReference type="PIRSF" id="PIRSF000188">
    <property type="entry name" value="Phe_leu_dh"/>
    <property type="match status" value="1"/>
</dbReference>
<dbReference type="PANTHER" id="PTHR42722:SF1">
    <property type="entry name" value="VALINE DEHYDROGENASE"/>
    <property type="match status" value="1"/>
</dbReference>
<reference evidence="8 9" key="1">
    <citation type="submission" date="2016-10" db="EMBL/GenBank/DDBJ databases">
        <authorList>
            <person name="de Groot N.N."/>
        </authorList>
    </citation>
    <scope>NUCLEOTIDE SEQUENCE [LARGE SCALE GENOMIC DNA]</scope>
    <source>
        <strain evidence="8 9">DSM 15345</strain>
    </source>
</reference>
<feature type="domain" description="Glutamate/phenylalanine/leucine/valine/L-tryptophan dehydrogenase C-terminal" evidence="7">
    <location>
        <begin position="144"/>
        <end position="347"/>
    </location>
</feature>
<dbReference type="InterPro" id="IPR006096">
    <property type="entry name" value="Glu/Leu/Phe/Val/Trp_DH_C"/>
</dbReference>
<name>A0A1H4DV80_9RHOB</name>
<dbReference type="PRINTS" id="PR00082">
    <property type="entry name" value="GLFDHDRGNASE"/>
</dbReference>
<dbReference type="OrthoDB" id="9803297at2"/>
<comment type="similarity">
    <text evidence="1 6">Belongs to the Glu/Leu/Phe/Val dehydrogenases family.</text>
</comment>
<dbReference type="GO" id="GO:0016639">
    <property type="term" value="F:oxidoreductase activity, acting on the CH-NH2 group of donors, NAD or NADP as acceptor"/>
    <property type="evidence" value="ECO:0007669"/>
    <property type="project" value="InterPro"/>
</dbReference>
<feature type="binding site" evidence="5">
    <location>
        <begin position="179"/>
        <end position="184"/>
    </location>
    <ligand>
        <name>NAD(+)</name>
        <dbReference type="ChEBI" id="CHEBI:57540"/>
    </ligand>
</feature>
<gene>
    <name evidence="8" type="ORF">SAMN05444370_11145</name>
</gene>
<evidence type="ECO:0000313" key="8">
    <source>
        <dbReference type="EMBL" id="SEA76280.1"/>
    </source>
</evidence>
<dbReference type="FunFam" id="3.40.50.10860:FF:000010">
    <property type="entry name" value="Leucine dehydrogenase"/>
    <property type="match status" value="1"/>
</dbReference>
<sequence length="347" mass="35274">MHVFDSPDFDDHEQVIFASDAATGLRAVIAVHSTALGPALGGCRIHAYADEADAARDALRLSRGMTYKAALAGLALGGGKSVVLADPARDKTPAMMRAMGRAVERLSGRYIAAEDMGATVADMDAMADETAHVTGRSPERGGVGDPSPWTARGVFLCLEAAVRLRLGRGLAGARVCVKGLGSVGWKLAEALHGAGAALTVADIRDDVAARAAGAFGAAVIPVEAALAAEVDVYAPCAMGGEFNIDTIPALGAQIICGAANNQLAEAADGGRLAARGALYCPDYLVNAGGLIRVAQPPLGMDEGAALARLEALPRTLETVLAESARSGATPAEVADALARRRFAPAAG</sequence>
<dbReference type="EMBL" id="FNQM01000011">
    <property type="protein sequence ID" value="SEA76280.1"/>
    <property type="molecule type" value="Genomic_DNA"/>
</dbReference>
<dbReference type="Pfam" id="PF00208">
    <property type="entry name" value="ELFV_dehydrog"/>
    <property type="match status" value="1"/>
</dbReference>
<dbReference type="InterPro" id="IPR033524">
    <property type="entry name" value="Glu/Leu/Phe/Val_DH_AS"/>
</dbReference>
<keyword evidence="5" id="KW-0547">Nucleotide-binding</keyword>
<evidence type="ECO:0000256" key="2">
    <source>
        <dbReference type="ARBA" id="ARBA00023002"/>
    </source>
</evidence>
<evidence type="ECO:0000256" key="4">
    <source>
        <dbReference type="PIRSR" id="PIRSR000188-1"/>
    </source>
</evidence>
<dbReference type="InterPro" id="IPR016211">
    <property type="entry name" value="Glu/Phe/Leu/Val/Trp_DH_bac/arc"/>
</dbReference>
<dbReference type="CDD" id="cd01075">
    <property type="entry name" value="NAD_bind_Leu_Phe_Val_DH"/>
    <property type="match status" value="1"/>
</dbReference>
<dbReference type="SUPFAM" id="SSF53223">
    <property type="entry name" value="Aminoacid dehydrogenase-like, N-terminal domain"/>
    <property type="match status" value="1"/>
</dbReference>
<dbReference type="RefSeq" id="WP_093254801.1">
    <property type="nucleotide sequence ID" value="NZ_FNQM01000011.1"/>
</dbReference>
<dbReference type="PANTHER" id="PTHR42722">
    <property type="entry name" value="LEUCINE DEHYDROGENASE"/>
    <property type="match status" value="1"/>
</dbReference>
<evidence type="ECO:0000256" key="5">
    <source>
        <dbReference type="PIRSR" id="PIRSR000188-2"/>
    </source>
</evidence>
<dbReference type="InterPro" id="IPR006095">
    <property type="entry name" value="Glu/Leu/Phe/Val/Trp_DH"/>
</dbReference>
<feature type="active site" description="Proton donor/acceptor" evidence="4">
    <location>
        <position position="80"/>
    </location>
</feature>
<evidence type="ECO:0000256" key="6">
    <source>
        <dbReference type="RuleBase" id="RU004417"/>
    </source>
</evidence>
<dbReference type="InterPro" id="IPR046346">
    <property type="entry name" value="Aminoacid_DH-like_N_sf"/>
</dbReference>
<dbReference type="GO" id="GO:0006520">
    <property type="term" value="P:amino acid metabolic process"/>
    <property type="evidence" value="ECO:0007669"/>
    <property type="project" value="InterPro"/>
</dbReference>
<keyword evidence="2 6" id="KW-0560">Oxidoreductase</keyword>
<proteinExistence type="inferred from homology"/>
<dbReference type="SUPFAM" id="SSF51735">
    <property type="entry name" value="NAD(P)-binding Rossmann-fold domains"/>
    <property type="match status" value="1"/>
</dbReference>
<dbReference type="AlphaFoldDB" id="A0A1H4DV80"/>
<evidence type="ECO:0000259" key="7">
    <source>
        <dbReference type="SMART" id="SM00839"/>
    </source>
</evidence>
<evidence type="ECO:0000256" key="3">
    <source>
        <dbReference type="ARBA" id="ARBA00023027"/>
    </source>
</evidence>
<accession>A0A1H4DV80</accession>
<keyword evidence="3 5" id="KW-0520">NAD</keyword>
<evidence type="ECO:0000256" key="1">
    <source>
        <dbReference type="ARBA" id="ARBA00006382"/>
    </source>
</evidence>
<dbReference type="InterPro" id="IPR036291">
    <property type="entry name" value="NAD(P)-bd_dom_sf"/>
</dbReference>
<dbReference type="PROSITE" id="PS00074">
    <property type="entry name" value="GLFV_DEHYDROGENASE"/>
    <property type="match status" value="1"/>
</dbReference>
<dbReference type="Pfam" id="PF02812">
    <property type="entry name" value="ELFV_dehydrog_N"/>
    <property type="match status" value="1"/>
</dbReference>
<dbReference type="Gene3D" id="3.40.50.720">
    <property type="entry name" value="NAD(P)-binding Rossmann-like Domain"/>
    <property type="match status" value="1"/>
</dbReference>
<dbReference type="InterPro" id="IPR006097">
    <property type="entry name" value="Glu/Leu/Phe/Val/Trp_DH_dimer"/>
</dbReference>
<protein>
    <submittedName>
        <fullName evidence="8">Leucine dehydrogenase</fullName>
    </submittedName>
</protein>
<dbReference type="GO" id="GO:0000166">
    <property type="term" value="F:nucleotide binding"/>
    <property type="evidence" value="ECO:0007669"/>
    <property type="project" value="UniProtKB-KW"/>
</dbReference>
<keyword evidence="9" id="KW-1185">Reference proteome</keyword>
<dbReference type="Gene3D" id="3.40.50.10860">
    <property type="entry name" value="Leucine Dehydrogenase, chain A, domain 1"/>
    <property type="match status" value="1"/>
</dbReference>
<dbReference type="SMART" id="SM00839">
    <property type="entry name" value="ELFV_dehydrog"/>
    <property type="match status" value="1"/>
</dbReference>
<dbReference type="Proteomes" id="UP000198703">
    <property type="component" value="Unassembled WGS sequence"/>
</dbReference>
<organism evidence="8 9">
    <name type="scientific">Rubrimonas cliftonensis</name>
    <dbReference type="NCBI Taxonomy" id="89524"/>
    <lineage>
        <taxon>Bacteria</taxon>
        <taxon>Pseudomonadati</taxon>
        <taxon>Pseudomonadota</taxon>
        <taxon>Alphaproteobacteria</taxon>
        <taxon>Rhodobacterales</taxon>
        <taxon>Paracoccaceae</taxon>
        <taxon>Rubrimonas</taxon>
    </lineage>
</organism>